<accession>A0ABV0Q6A8</accession>
<organism evidence="8 9">
    <name type="scientific">Xenoophorus captivus</name>
    <dbReference type="NCBI Taxonomy" id="1517983"/>
    <lineage>
        <taxon>Eukaryota</taxon>
        <taxon>Metazoa</taxon>
        <taxon>Chordata</taxon>
        <taxon>Craniata</taxon>
        <taxon>Vertebrata</taxon>
        <taxon>Euteleostomi</taxon>
        <taxon>Actinopterygii</taxon>
        <taxon>Neopterygii</taxon>
        <taxon>Teleostei</taxon>
        <taxon>Neoteleostei</taxon>
        <taxon>Acanthomorphata</taxon>
        <taxon>Ovalentaria</taxon>
        <taxon>Atherinomorphae</taxon>
        <taxon>Cyprinodontiformes</taxon>
        <taxon>Goodeidae</taxon>
        <taxon>Xenoophorus</taxon>
    </lineage>
</organism>
<keyword evidence="2" id="KW-0813">Transport</keyword>
<evidence type="ECO:0000256" key="6">
    <source>
        <dbReference type="SAM" id="MobiDB-lite"/>
    </source>
</evidence>
<evidence type="ECO:0008006" key="10">
    <source>
        <dbReference type="Google" id="ProtNLM"/>
    </source>
</evidence>
<dbReference type="InterPro" id="IPR011701">
    <property type="entry name" value="MFS"/>
</dbReference>
<dbReference type="Gene3D" id="1.20.1250.20">
    <property type="entry name" value="MFS general substrate transporter like domains"/>
    <property type="match status" value="1"/>
</dbReference>
<evidence type="ECO:0000313" key="8">
    <source>
        <dbReference type="EMBL" id="MEQ2191330.1"/>
    </source>
</evidence>
<evidence type="ECO:0000256" key="3">
    <source>
        <dbReference type="ARBA" id="ARBA00022692"/>
    </source>
</evidence>
<evidence type="ECO:0000256" key="5">
    <source>
        <dbReference type="ARBA" id="ARBA00023136"/>
    </source>
</evidence>
<protein>
    <recommendedName>
        <fullName evidence="10">Major facilitator superfamily (MFS) profile domain-containing protein</fullName>
    </recommendedName>
</protein>
<evidence type="ECO:0000256" key="7">
    <source>
        <dbReference type="SAM" id="Phobius"/>
    </source>
</evidence>
<evidence type="ECO:0000256" key="4">
    <source>
        <dbReference type="ARBA" id="ARBA00022989"/>
    </source>
</evidence>
<dbReference type="InterPro" id="IPR036259">
    <property type="entry name" value="MFS_trans_sf"/>
</dbReference>
<feature type="transmembrane region" description="Helical" evidence="7">
    <location>
        <begin position="135"/>
        <end position="160"/>
    </location>
</feature>
<dbReference type="EMBL" id="JAHRIN010000674">
    <property type="protein sequence ID" value="MEQ2191330.1"/>
    <property type="molecule type" value="Genomic_DNA"/>
</dbReference>
<proteinExistence type="predicted"/>
<dbReference type="PANTHER" id="PTHR23511">
    <property type="entry name" value="SYNAPTIC VESICLE GLYCOPROTEIN 2"/>
    <property type="match status" value="1"/>
</dbReference>
<dbReference type="SUPFAM" id="SSF103473">
    <property type="entry name" value="MFS general substrate transporter"/>
    <property type="match status" value="1"/>
</dbReference>
<sequence>MSRNTNGGDQEARRPLLSGDHLGPTELDSDEGEVIFDRRASGITDEAGGSATKRLTYEEAVEQAGFGLFHWLLLVVCGWANASDAVEILCVSFLLPTARCDLLLSSSDMGLLTARMMVGGYMWGYLADQRGRRKVLVVSLTVNGLFGGLASMAPWFWLFLLLRFISGIGSGLVSDSKNLGTFLSGNIRLPELEAVCGAVLSSQHLLSRPLQTPHAREPKVPHGGTERADKQLRFSDGLTSLTLVPGLFQAGREKEAILVFRQMFDLNMKGIEKDFPVRSS</sequence>
<dbReference type="PANTHER" id="PTHR23511:SF34">
    <property type="entry name" value="SYNAPTIC VESICLE GLYCOPROTEIN 2"/>
    <property type="match status" value="1"/>
</dbReference>
<evidence type="ECO:0000256" key="1">
    <source>
        <dbReference type="ARBA" id="ARBA00004141"/>
    </source>
</evidence>
<keyword evidence="9" id="KW-1185">Reference proteome</keyword>
<reference evidence="8 9" key="1">
    <citation type="submission" date="2021-06" db="EMBL/GenBank/DDBJ databases">
        <authorList>
            <person name="Palmer J.M."/>
        </authorList>
    </citation>
    <scope>NUCLEOTIDE SEQUENCE [LARGE SCALE GENOMIC DNA]</scope>
    <source>
        <strain evidence="8 9">XC_2019</strain>
        <tissue evidence="8">Muscle</tissue>
    </source>
</reference>
<dbReference type="Proteomes" id="UP001434883">
    <property type="component" value="Unassembled WGS sequence"/>
</dbReference>
<keyword evidence="3 7" id="KW-0812">Transmembrane</keyword>
<dbReference type="Pfam" id="PF07690">
    <property type="entry name" value="MFS_1"/>
    <property type="match status" value="1"/>
</dbReference>
<evidence type="ECO:0000256" key="2">
    <source>
        <dbReference type="ARBA" id="ARBA00022448"/>
    </source>
</evidence>
<feature type="region of interest" description="Disordered" evidence="6">
    <location>
        <begin position="1"/>
        <end position="28"/>
    </location>
</feature>
<comment type="caution">
    <text evidence="8">The sequence shown here is derived from an EMBL/GenBank/DDBJ whole genome shotgun (WGS) entry which is preliminary data.</text>
</comment>
<name>A0ABV0Q6A8_9TELE</name>
<evidence type="ECO:0000313" key="9">
    <source>
        <dbReference type="Proteomes" id="UP001434883"/>
    </source>
</evidence>
<keyword evidence="5 7" id="KW-0472">Membrane</keyword>
<comment type="subcellular location">
    <subcellularLocation>
        <location evidence="1">Membrane</location>
        <topology evidence="1">Multi-pass membrane protein</topology>
    </subcellularLocation>
</comment>
<gene>
    <name evidence="8" type="ORF">XENOCAPTIV_026778</name>
</gene>
<keyword evidence="4 7" id="KW-1133">Transmembrane helix</keyword>